<keyword evidence="3" id="KW-1185">Reference proteome</keyword>
<accession>A0ABP1AH91</accession>
<name>A0ABP1AH91_9BRYO</name>
<feature type="compositionally biased region" description="Polar residues" evidence="1">
    <location>
        <begin position="99"/>
        <end position="110"/>
    </location>
</feature>
<dbReference type="EMBL" id="OZ023713">
    <property type="protein sequence ID" value="CAK9861924.1"/>
    <property type="molecule type" value="Genomic_DNA"/>
</dbReference>
<evidence type="ECO:0000256" key="1">
    <source>
        <dbReference type="SAM" id="MobiDB-lite"/>
    </source>
</evidence>
<protein>
    <submittedName>
        <fullName evidence="2">Uncharacterized protein</fullName>
    </submittedName>
</protein>
<feature type="region of interest" description="Disordered" evidence="1">
    <location>
        <begin position="167"/>
        <end position="252"/>
    </location>
</feature>
<dbReference type="Proteomes" id="UP001497522">
    <property type="component" value="Chromosome 12"/>
</dbReference>
<evidence type="ECO:0000313" key="3">
    <source>
        <dbReference type="Proteomes" id="UP001497522"/>
    </source>
</evidence>
<sequence length="252" mass="28063">MVECTVSPPHRVTREQQGTTIPPGQEFTPRTRLSFTTSELASSPGNGNTTSLNPFAGNFGGMRKTNFLQRQLKDPGEGWTFQGKRRMPVRLLSPRQDLAETSTRSPQSASMPGGKRGQTHSELHHSYFESLGILVPVDQEFCKARIWPVLLREKDEKEQILVHAKNQTPPDLPFSIRVTGPSEERLDSSLRSRRLSTSFGSRTRGKSPQIQDGSEGKPPPRMELAGRTGKRGDGVHHPCPHTDRIQCTQCTK</sequence>
<organism evidence="2 3">
    <name type="scientific">Sphagnum jensenii</name>
    <dbReference type="NCBI Taxonomy" id="128206"/>
    <lineage>
        <taxon>Eukaryota</taxon>
        <taxon>Viridiplantae</taxon>
        <taxon>Streptophyta</taxon>
        <taxon>Embryophyta</taxon>
        <taxon>Bryophyta</taxon>
        <taxon>Sphagnophytina</taxon>
        <taxon>Sphagnopsida</taxon>
        <taxon>Sphagnales</taxon>
        <taxon>Sphagnaceae</taxon>
        <taxon>Sphagnum</taxon>
    </lineage>
</organism>
<proteinExistence type="predicted"/>
<feature type="region of interest" description="Disordered" evidence="1">
    <location>
        <begin position="74"/>
        <end position="120"/>
    </location>
</feature>
<feature type="region of interest" description="Disordered" evidence="1">
    <location>
        <begin position="1"/>
        <end position="29"/>
    </location>
</feature>
<evidence type="ECO:0000313" key="2">
    <source>
        <dbReference type="EMBL" id="CAK9861924.1"/>
    </source>
</evidence>
<gene>
    <name evidence="2" type="ORF">CSSPJE1EN2_LOCUS4919</name>
</gene>
<feature type="compositionally biased region" description="Basic and acidic residues" evidence="1">
    <location>
        <begin position="230"/>
        <end position="244"/>
    </location>
</feature>
<reference evidence="2" key="1">
    <citation type="submission" date="2024-03" db="EMBL/GenBank/DDBJ databases">
        <authorList>
            <consortium name="ELIXIR-Norway"/>
            <consortium name="Elixir Norway"/>
        </authorList>
    </citation>
    <scope>NUCLEOTIDE SEQUENCE</scope>
</reference>